<proteinExistence type="inferred from homology"/>
<evidence type="ECO:0000256" key="7">
    <source>
        <dbReference type="SAM" id="Phobius"/>
    </source>
</evidence>
<feature type="transmembrane region" description="Helical" evidence="7">
    <location>
        <begin position="435"/>
        <end position="452"/>
    </location>
</feature>
<keyword evidence="4 7" id="KW-1133">Transmembrane helix</keyword>
<protein>
    <submittedName>
        <fullName evidence="10">Putative membrane protein (TIGR01666 family)</fullName>
    </submittedName>
</protein>
<evidence type="ECO:0000256" key="4">
    <source>
        <dbReference type="ARBA" id="ARBA00022989"/>
    </source>
</evidence>
<dbReference type="PANTHER" id="PTHR30509:SF8">
    <property type="entry name" value="INNER MEMBRANE PROTEIN YCCS"/>
    <property type="match status" value="1"/>
</dbReference>
<evidence type="ECO:0000256" key="3">
    <source>
        <dbReference type="ARBA" id="ARBA00022692"/>
    </source>
</evidence>
<comment type="caution">
    <text evidence="10">The sequence shown here is derived from an EMBL/GenBank/DDBJ whole genome shotgun (WGS) entry which is preliminary data.</text>
</comment>
<dbReference type="PANTHER" id="PTHR30509">
    <property type="entry name" value="P-HYDROXYBENZOIC ACID EFFLUX PUMP SUBUNIT-RELATED"/>
    <property type="match status" value="1"/>
</dbReference>
<evidence type="ECO:0000256" key="1">
    <source>
        <dbReference type="ARBA" id="ARBA00004651"/>
    </source>
</evidence>
<feature type="transmembrane region" description="Helical" evidence="7">
    <location>
        <begin position="106"/>
        <end position="122"/>
    </location>
</feature>
<gene>
    <name evidence="10" type="ORF">C8D76_10487</name>
</gene>
<dbReference type="InterPro" id="IPR032692">
    <property type="entry name" value="YccS_N"/>
</dbReference>
<dbReference type="Proteomes" id="UP000245909">
    <property type="component" value="Unassembled WGS sequence"/>
</dbReference>
<feature type="transmembrane region" description="Helical" evidence="7">
    <location>
        <begin position="480"/>
        <end position="501"/>
    </location>
</feature>
<dbReference type="NCBIfam" id="TIGR01666">
    <property type="entry name" value="YCCS"/>
    <property type="match status" value="1"/>
</dbReference>
<evidence type="ECO:0000313" key="11">
    <source>
        <dbReference type="Proteomes" id="UP000245909"/>
    </source>
</evidence>
<dbReference type="RefSeq" id="WP_116631597.1">
    <property type="nucleotide sequence ID" value="NZ_QENU01000004.1"/>
</dbReference>
<sequence>MVNAKILGSLPIFIAVNIAALLVWKLDISQWSMPLVLGIIAGGLVDLDDRLSGRLRNIFYTLIAFSISSLCAQMLINQGIFFILAMTVMTFVFTILGAVGQRYSTIAFGTLVVALYTTLTYLPETLWYINPVMILCGTLLYGIIAVIIHLLFPNRPVQESIVRSFLALADYLEAKSDFFDPDDIESLERKRIELAMKNNALTAAFNDSRHALFNRMRGQHRHSHTNKMLRFYFAAQDIHERANSSHVNYENLAAQLKNSDLIFRMQRLLELEAQACRDIANALRQNQNYQYNKRLERTVQGIAQSFELYAHANQGSQQENAVQAIRTLLENLQSIDWQLHHLEQSQHREERHEHAQIYTENISGLSNIATRIASHFTLNSQLFRHAIRLSIVVFVCCALVEIFHLQLERGYWILLTAIFVCQPNYSATKVRLKQRIIGTLLGVLVGSFLPYMASTLEAKLAIVVISSTLFYFFRSNNYSYSTFFITIQVLASFDIMGFNIYDATLPRFIDTLIGAALAWLAVSFITPDWKYLQLDKVTHQAILADGKYLLHIISHLQFGKGDDLQYRIARRHAHESATALNNTISTMNSEPKKYAAYLMKGFELVQLNSTLLGYISALGSYRHTMTELKQDTAFLSEFYPIAKMLIELLEQIDHIDSEKFNQQYQQIEMRLKNYTEINDGENRPHFAIPLQQLTMISQLLPSLHHLLR</sequence>
<dbReference type="Pfam" id="PF12805">
    <property type="entry name" value="FUSC-like"/>
    <property type="match status" value="1"/>
</dbReference>
<dbReference type="Pfam" id="PF13515">
    <property type="entry name" value="FUSC_2"/>
    <property type="match status" value="1"/>
</dbReference>
<dbReference type="InterPro" id="IPR010019">
    <property type="entry name" value="Integral_membrane_YccS"/>
</dbReference>
<feature type="domain" description="Integral membrane protein YccS N-terminal" evidence="8">
    <location>
        <begin position="57"/>
        <end position="339"/>
    </location>
</feature>
<dbReference type="AlphaFoldDB" id="A0A2U0T8P5"/>
<dbReference type="InterPro" id="IPR049453">
    <property type="entry name" value="Memb_transporter_dom"/>
</dbReference>
<feature type="transmembrane region" description="Helical" evidence="7">
    <location>
        <begin position="59"/>
        <end position="76"/>
    </location>
</feature>
<evidence type="ECO:0000259" key="9">
    <source>
        <dbReference type="Pfam" id="PF13515"/>
    </source>
</evidence>
<dbReference type="InterPro" id="IPR010020">
    <property type="entry name" value="Integral_membrane_YCCS_YHJK"/>
</dbReference>
<dbReference type="OrthoDB" id="8670769at2"/>
<name>A0A2U0T8P5_9PAST</name>
<organism evidence="10 11">
    <name type="scientific">Alitibacter langaaensis DSM 22999</name>
    <dbReference type="NCBI Taxonomy" id="1122935"/>
    <lineage>
        <taxon>Bacteria</taxon>
        <taxon>Pseudomonadati</taxon>
        <taxon>Pseudomonadota</taxon>
        <taxon>Gammaproteobacteria</taxon>
        <taxon>Pasteurellales</taxon>
        <taxon>Pasteurellaceae</taxon>
        <taxon>Alitibacter</taxon>
    </lineage>
</organism>
<feature type="transmembrane region" description="Helical" evidence="7">
    <location>
        <begin position="30"/>
        <end position="47"/>
    </location>
</feature>
<feature type="domain" description="Integral membrane bound transporter" evidence="9">
    <location>
        <begin position="396"/>
        <end position="521"/>
    </location>
</feature>
<keyword evidence="2" id="KW-1003">Cell membrane</keyword>
<comment type="similarity">
    <text evidence="6">Belongs to the YccS/YhfK family.</text>
</comment>
<feature type="transmembrane region" description="Helical" evidence="7">
    <location>
        <begin position="82"/>
        <end position="99"/>
    </location>
</feature>
<feature type="transmembrane region" description="Helical" evidence="7">
    <location>
        <begin position="411"/>
        <end position="428"/>
    </location>
</feature>
<evidence type="ECO:0000256" key="2">
    <source>
        <dbReference type="ARBA" id="ARBA00022475"/>
    </source>
</evidence>
<feature type="transmembrane region" description="Helical" evidence="7">
    <location>
        <begin position="7"/>
        <end position="24"/>
    </location>
</feature>
<feature type="transmembrane region" description="Helical" evidence="7">
    <location>
        <begin position="386"/>
        <end position="405"/>
    </location>
</feature>
<evidence type="ECO:0000256" key="6">
    <source>
        <dbReference type="ARBA" id="ARBA00043993"/>
    </source>
</evidence>
<reference evidence="10 11" key="1">
    <citation type="submission" date="2018-05" db="EMBL/GenBank/DDBJ databases">
        <title>Genomic Encyclopedia of Type Strains, Phase IV (KMG-IV): sequencing the most valuable type-strain genomes for metagenomic binning, comparative biology and taxonomic classification.</title>
        <authorList>
            <person name="Goeker M."/>
        </authorList>
    </citation>
    <scope>NUCLEOTIDE SEQUENCE [LARGE SCALE GENOMIC DNA]</scope>
    <source>
        <strain evidence="10 11">DSM 22999</strain>
    </source>
</reference>
<keyword evidence="5 7" id="KW-0472">Membrane</keyword>
<keyword evidence="3 7" id="KW-0812">Transmembrane</keyword>
<dbReference type="GO" id="GO:0005886">
    <property type="term" value="C:plasma membrane"/>
    <property type="evidence" value="ECO:0007669"/>
    <property type="project" value="UniProtKB-SubCell"/>
</dbReference>
<keyword evidence="11" id="KW-1185">Reference proteome</keyword>
<feature type="transmembrane region" description="Helical" evidence="7">
    <location>
        <begin position="128"/>
        <end position="152"/>
    </location>
</feature>
<dbReference type="NCBIfam" id="TIGR01667">
    <property type="entry name" value="YCCS_YHFK"/>
    <property type="match status" value="1"/>
</dbReference>
<dbReference type="EMBL" id="QENU01000004">
    <property type="protein sequence ID" value="PVX39884.1"/>
    <property type="molecule type" value="Genomic_DNA"/>
</dbReference>
<comment type="subcellular location">
    <subcellularLocation>
        <location evidence="1">Cell membrane</location>
        <topology evidence="1">Multi-pass membrane protein</topology>
    </subcellularLocation>
</comment>
<evidence type="ECO:0000313" key="10">
    <source>
        <dbReference type="EMBL" id="PVX39884.1"/>
    </source>
</evidence>
<feature type="transmembrane region" description="Helical" evidence="7">
    <location>
        <begin position="507"/>
        <end position="526"/>
    </location>
</feature>
<accession>A0A2U0T8P5</accession>
<evidence type="ECO:0000256" key="5">
    <source>
        <dbReference type="ARBA" id="ARBA00023136"/>
    </source>
</evidence>
<evidence type="ECO:0000259" key="8">
    <source>
        <dbReference type="Pfam" id="PF12805"/>
    </source>
</evidence>